<evidence type="ECO:0000256" key="1">
    <source>
        <dbReference type="ARBA" id="ARBA00004429"/>
    </source>
</evidence>
<evidence type="ECO:0000256" key="7">
    <source>
        <dbReference type="ARBA" id="ARBA00022989"/>
    </source>
</evidence>
<keyword evidence="4 9" id="KW-1003">Cell membrane</keyword>
<dbReference type="AlphaFoldDB" id="A0A1G6GM28"/>
<evidence type="ECO:0000256" key="4">
    <source>
        <dbReference type="ARBA" id="ARBA00022475"/>
    </source>
</evidence>
<feature type="transmembrane region" description="Helical" evidence="9">
    <location>
        <begin position="154"/>
        <end position="180"/>
    </location>
</feature>
<reference evidence="11 12" key="1">
    <citation type="submission" date="2016-06" db="EMBL/GenBank/DDBJ databases">
        <authorList>
            <person name="Olsen C.W."/>
            <person name="Carey S."/>
            <person name="Hinshaw L."/>
            <person name="Karasin A.I."/>
        </authorList>
    </citation>
    <scope>NUCLEOTIDE SEQUENCE [LARGE SCALE GENOMIC DNA]</scope>
    <source>
        <strain evidence="11 12">LZ-22</strain>
    </source>
</reference>
<dbReference type="PROSITE" id="PS51012">
    <property type="entry name" value="ABC_TM2"/>
    <property type="match status" value="1"/>
</dbReference>
<keyword evidence="12" id="KW-1185">Reference proteome</keyword>
<feature type="domain" description="ABC transmembrane type-2" evidence="10">
    <location>
        <begin position="50"/>
        <end position="272"/>
    </location>
</feature>
<feature type="transmembrane region" description="Helical" evidence="9">
    <location>
        <begin position="122"/>
        <end position="148"/>
    </location>
</feature>
<organism evidence="11 12">
    <name type="scientific">Raineyella antarctica</name>
    <dbReference type="NCBI Taxonomy" id="1577474"/>
    <lineage>
        <taxon>Bacteria</taxon>
        <taxon>Bacillati</taxon>
        <taxon>Actinomycetota</taxon>
        <taxon>Actinomycetes</taxon>
        <taxon>Propionibacteriales</taxon>
        <taxon>Propionibacteriaceae</taxon>
        <taxon>Raineyella</taxon>
    </lineage>
</organism>
<dbReference type="STRING" id="1577474.GA0111570_10474"/>
<evidence type="ECO:0000256" key="9">
    <source>
        <dbReference type="RuleBase" id="RU361157"/>
    </source>
</evidence>
<dbReference type="Pfam" id="PF01061">
    <property type="entry name" value="ABC2_membrane"/>
    <property type="match status" value="1"/>
</dbReference>
<comment type="similarity">
    <text evidence="2 9">Belongs to the ABC-2 integral membrane protein family.</text>
</comment>
<evidence type="ECO:0000256" key="3">
    <source>
        <dbReference type="ARBA" id="ARBA00022448"/>
    </source>
</evidence>
<dbReference type="GO" id="GO:0015920">
    <property type="term" value="P:lipopolysaccharide transport"/>
    <property type="evidence" value="ECO:0007669"/>
    <property type="project" value="TreeGrafter"/>
</dbReference>
<dbReference type="InterPro" id="IPR013525">
    <property type="entry name" value="ABC2_TM"/>
</dbReference>
<dbReference type="OrthoDB" id="4186295at2"/>
<protein>
    <recommendedName>
        <fullName evidence="9">Transport permease protein</fullName>
    </recommendedName>
</protein>
<evidence type="ECO:0000256" key="6">
    <source>
        <dbReference type="ARBA" id="ARBA00022692"/>
    </source>
</evidence>
<evidence type="ECO:0000256" key="2">
    <source>
        <dbReference type="ARBA" id="ARBA00007783"/>
    </source>
</evidence>
<dbReference type="PANTHER" id="PTHR30413:SF8">
    <property type="entry name" value="TRANSPORT PERMEASE PROTEIN"/>
    <property type="match status" value="1"/>
</dbReference>
<keyword evidence="6 9" id="KW-0812">Transmembrane</keyword>
<sequence>MSRTYSVEGLVRVGARLPLGPYLREVWERRDFIAAMASSRIQAENERNRLGMGWVLLRPLLNALIYGLIFGFILGGNRPANYVPYLIAGVFLFEFFSNAVLIGGRSITSNFPLVQSLSFPRLALPVAVVYQQLLSFLPTLILMMVLVMPFGGHISWRVFLLLPLTAIFAVFNLGVALVVARLTVHFRDLSQLMPFITRILFYTAGVFFDPVSVLKHHPTALTAYHLYPLNEVLAIGRSLLIPGHHAPLYYWWALIIWAVVALVVGIVYFWSAEERYGRDE</sequence>
<accession>A0A1G6GM28</accession>
<feature type="transmembrane region" description="Helical" evidence="9">
    <location>
        <begin position="55"/>
        <end position="76"/>
    </location>
</feature>
<dbReference type="GO" id="GO:0005886">
    <property type="term" value="C:plasma membrane"/>
    <property type="evidence" value="ECO:0007669"/>
    <property type="project" value="UniProtKB-SubCell"/>
</dbReference>
<dbReference type="RefSeq" id="WP_092609212.1">
    <property type="nucleotide sequence ID" value="NZ_FMYF01000004.1"/>
</dbReference>
<name>A0A1G6GM28_9ACTN</name>
<dbReference type="EMBL" id="FMYF01000004">
    <property type="protein sequence ID" value="SDB82984.1"/>
    <property type="molecule type" value="Genomic_DNA"/>
</dbReference>
<evidence type="ECO:0000313" key="12">
    <source>
        <dbReference type="Proteomes" id="UP000199086"/>
    </source>
</evidence>
<comment type="subcellular location">
    <subcellularLocation>
        <location evidence="1">Cell inner membrane</location>
        <topology evidence="1">Multi-pass membrane protein</topology>
    </subcellularLocation>
    <subcellularLocation>
        <location evidence="9">Cell membrane</location>
        <topology evidence="9">Multi-pass membrane protein</topology>
    </subcellularLocation>
</comment>
<feature type="transmembrane region" description="Helical" evidence="9">
    <location>
        <begin position="249"/>
        <end position="270"/>
    </location>
</feature>
<evidence type="ECO:0000313" key="11">
    <source>
        <dbReference type="EMBL" id="SDB82984.1"/>
    </source>
</evidence>
<evidence type="ECO:0000256" key="8">
    <source>
        <dbReference type="ARBA" id="ARBA00023136"/>
    </source>
</evidence>
<gene>
    <name evidence="11" type="ORF">GA0111570_10474</name>
</gene>
<dbReference type="InterPro" id="IPR047817">
    <property type="entry name" value="ABC2_TM_bact-type"/>
</dbReference>
<keyword evidence="8 9" id="KW-0472">Membrane</keyword>
<keyword evidence="7 9" id="KW-1133">Transmembrane helix</keyword>
<keyword evidence="5" id="KW-0997">Cell inner membrane</keyword>
<feature type="transmembrane region" description="Helical" evidence="9">
    <location>
        <begin position="192"/>
        <end position="208"/>
    </location>
</feature>
<evidence type="ECO:0000256" key="5">
    <source>
        <dbReference type="ARBA" id="ARBA00022519"/>
    </source>
</evidence>
<proteinExistence type="inferred from homology"/>
<dbReference type="GO" id="GO:0140359">
    <property type="term" value="F:ABC-type transporter activity"/>
    <property type="evidence" value="ECO:0007669"/>
    <property type="project" value="InterPro"/>
</dbReference>
<evidence type="ECO:0000259" key="10">
    <source>
        <dbReference type="PROSITE" id="PS51012"/>
    </source>
</evidence>
<dbReference type="Proteomes" id="UP000199086">
    <property type="component" value="Unassembled WGS sequence"/>
</dbReference>
<dbReference type="PANTHER" id="PTHR30413">
    <property type="entry name" value="INNER MEMBRANE TRANSPORT PERMEASE"/>
    <property type="match status" value="1"/>
</dbReference>
<keyword evidence="3 9" id="KW-0813">Transport</keyword>
<feature type="transmembrane region" description="Helical" evidence="9">
    <location>
        <begin position="82"/>
        <end position="101"/>
    </location>
</feature>